<dbReference type="InterPro" id="IPR032710">
    <property type="entry name" value="NTF2-like_dom_sf"/>
</dbReference>
<name>A0A8J8FE42_9BACT</name>
<comment type="caution">
    <text evidence="1">The sequence shown here is derived from an EMBL/GenBank/DDBJ whole genome shotgun (WGS) entry which is preliminary data.</text>
</comment>
<dbReference type="Proteomes" id="UP000598971">
    <property type="component" value="Unassembled WGS sequence"/>
</dbReference>
<proteinExistence type="predicted"/>
<reference evidence="1" key="1">
    <citation type="submission" date="2019-10" db="EMBL/GenBank/DDBJ databases">
        <title>Draft genome sequence of Panacibacter sp. KCS-6.</title>
        <authorList>
            <person name="Yim K.J."/>
        </authorList>
    </citation>
    <scope>NUCLEOTIDE SEQUENCE</scope>
    <source>
        <strain evidence="1">KCS-6</strain>
    </source>
</reference>
<dbReference type="AlphaFoldDB" id="A0A8J8FE42"/>
<evidence type="ECO:0000313" key="1">
    <source>
        <dbReference type="EMBL" id="NNV54271.1"/>
    </source>
</evidence>
<dbReference type="InterPro" id="IPR039437">
    <property type="entry name" value="FrzH/put_lumazine-bd"/>
</dbReference>
<evidence type="ECO:0008006" key="3">
    <source>
        <dbReference type="Google" id="ProtNLM"/>
    </source>
</evidence>
<keyword evidence="2" id="KW-1185">Reference proteome</keyword>
<protein>
    <recommendedName>
        <fullName evidence="3">Nuclear transport factor 2 family protein</fullName>
    </recommendedName>
</protein>
<dbReference type="EMBL" id="WHPF01000002">
    <property type="protein sequence ID" value="NNV54271.1"/>
    <property type="molecule type" value="Genomic_DNA"/>
</dbReference>
<accession>A0A8J8FE42</accession>
<gene>
    <name evidence="1" type="ORF">GD597_02285</name>
</gene>
<organism evidence="1 2">
    <name type="scientific">Limnovirga soli</name>
    <dbReference type="NCBI Taxonomy" id="2656915"/>
    <lineage>
        <taxon>Bacteria</taxon>
        <taxon>Pseudomonadati</taxon>
        <taxon>Bacteroidota</taxon>
        <taxon>Chitinophagia</taxon>
        <taxon>Chitinophagales</taxon>
        <taxon>Chitinophagaceae</taxon>
        <taxon>Limnovirga</taxon>
    </lineage>
</organism>
<dbReference type="SUPFAM" id="SSF54427">
    <property type="entry name" value="NTF2-like"/>
    <property type="match status" value="1"/>
</dbReference>
<sequence length="140" mass="15603">MLVFSVISKAQSDEESVKAVINTMFAAMKAGDGNTLMQCFADSAILQGVAVKNGNVTIENESVKDFAKTISQLPKDAADERITFDLIKIDCNLAIAWTPYQFYYKGQFSHCGVDSYQLVKINGSWKIQYLIDTRRKEGCK</sequence>
<dbReference type="Gene3D" id="3.10.450.50">
    <property type="match status" value="1"/>
</dbReference>
<dbReference type="Pfam" id="PF12893">
    <property type="entry name" value="Lumazine_bd_2"/>
    <property type="match status" value="1"/>
</dbReference>
<evidence type="ECO:0000313" key="2">
    <source>
        <dbReference type="Proteomes" id="UP000598971"/>
    </source>
</evidence>